<dbReference type="Gene3D" id="1.10.10.10">
    <property type="entry name" value="Winged helix-like DNA-binding domain superfamily/Winged helix DNA-binding domain"/>
    <property type="match status" value="1"/>
</dbReference>
<organism evidence="2 3">
    <name type="scientific">Cupriavidus pauculus</name>
    <dbReference type="NCBI Taxonomy" id="82633"/>
    <lineage>
        <taxon>Bacteria</taxon>
        <taxon>Pseudomonadati</taxon>
        <taxon>Pseudomonadota</taxon>
        <taxon>Betaproteobacteria</taxon>
        <taxon>Burkholderiales</taxon>
        <taxon>Burkholderiaceae</taxon>
        <taxon>Cupriavidus</taxon>
    </lineage>
</organism>
<dbReference type="OrthoDB" id="8777588at2"/>
<dbReference type="Proteomes" id="UP000234341">
    <property type="component" value="Unassembled WGS sequence"/>
</dbReference>
<reference evidence="2 3" key="1">
    <citation type="submission" date="2017-12" db="EMBL/GenBank/DDBJ databases">
        <title>Genome sequence of the active heterotrophic nitrifier-denitrifier, Cupriavidus pauculus UM1.</title>
        <authorList>
            <person name="Putonti C."/>
            <person name="Castignetti D."/>
        </authorList>
    </citation>
    <scope>NUCLEOTIDE SEQUENCE [LARGE SCALE GENOMIC DNA]</scope>
    <source>
        <strain evidence="2 3">UM1</strain>
    </source>
</reference>
<dbReference type="InterPro" id="IPR036390">
    <property type="entry name" value="WH_DNA-bd_sf"/>
</dbReference>
<dbReference type="InterPro" id="IPR036388">
    <property type="entry name" value="WH-like_DNA-bd_sf"/>
</dbReference>
<name>A0A2N5CCY4_9BURK</name>
<comment type="caution">
    <text evidence="2">The sequence shown here is derived from an EMBL/GenBank/DDBJ whole genome shotgun (WGS) entry which is preliminary data.</text>
</comment>
<dbReference type="RefSeq" id="WP_101682068.1">
    <property type="nucleotide sequence ID" value="NZ_PJRP01000005.1"/>
</dbReference>
<evidence type="ECO:0000256" key="1">
    <source>
        <dbReference type="SAM" id="MobiDB-lite"/>
    </source>
</evidence>
<feature type="region of interest" description="Disordered" evidence="1">
    <location>
        <begin position="1"/>
        <end position="21"/>
    </location>
</feature>
<dbReference type="EMBL" id="PJRP01000005">
    <property type="protein sequence ID" value="PLQ00100.1"/>
    <property type="molecule type" value="Genomic_DNA"/>
</dbReference>
<accession>A0A2N5CCY4</accession>
<gene>
    <name evidence="2" type="ORF">CYJ10_13920</name>
</gene>
<dbReference type="SUPFAM" id="SSF46785">
    <property type="entry name" value="Winged helix' DNA-binding domain"/>
    <property type="match status" value="1"/>
</dbReference>
<protein>
    <submittedName>
        <fullName evidence="2">Transcriptional regulator</fullName>
    </submittedName>
</protein>
<feature type="compositionally biased region" description="Acidic residues" evidence="1">
    <location>
        <begin position="1"/>
        <end position="20"/>
    </location>
</feature>
<dbReference type="AlphaFoldDB" id="A0A2N5CCY4"/>
<evidence type="ECO:0000313" key="2">
    <source>
        <dbReference type="EMBL" id="PLQ00100.1"/>
    </source>
</evidence>
<proteinExistence type="predicted"/>
<sequence length="111" mass="11961">MTEGIPEDQEDQDDQDDDLDPVVGAILQALWDHGQSGADKDLTLARLSKRASVQMSVLRRVLTQLGAADLVDTVVEEDGRGTARLTEEGQAICAQLFGEPDGSEGDKPTMH</sequence>
<evidence type="ECO:0000313" key="3">
    <source>
        <dbReference type="Proteomes" id="UP000234341"/>
    </source>
</evidence>